<keyword evidence="2 6" id="KW-0812">Transmembrane</keyword>
<feature type="transmembrane region" description="Helical" evidence="6">
    <location>
        <begin position="12"/>
        <end position="32"/>
    </location>
</feature>
<dbReference type="Proteomes" id="UP000769157">
    <property type="component" value="Unassembled WGS sequence"/>
</dbReference>
<accession>A0A9P8SZL6</accession>
<dbReference type="GeneID" id="70239091"/>
<evidence type="ECO:0000256" key="2">
    <source>
        <dbReference type="ARBA" id="ARBA00022692"/>
    </source>
</evidence>
<proteinExistence type="predicted"/>
<comment type="subcellular location">
    <subcellularLocation>
        <location evidence="1">Membrane</location>
        <topology evidence="1">Multi-pass membrane protein</topology>
    </subcellularLocation>
</comment>
<dbReference type="SUPFAM" id="SSF144091">
    <property type="entry name" value="Rhomboid-like"/>
    <property type="match status" value="1"/>
</dbReference>
<gene>
    <name evidence="7" type="ORF">OGAPHI_007127</name>
</gene>
<evidence type="ECO:0000256" key="6">
    <source>
        <dbReference type="SAM" id="Phobius"/>
    </source>
</evidence>
<keyword evidence="8" id="KW-1185">Reference proteome</keyword>
<feature type="transmembrane region" description="Helical" evidence="6">
    <location>
        <begin position="189"/>
        <end position="210"/>
    </location>
</feature>
<keyword evidence="4 6" id="KW-0472">Membrane</keyword>
<dbReference type="OrthoDB" id="272778at2759"/>
<reference evidence="7" key="2">
    <citation type="submission" date="2021-01" db="EMBL/GenBank/DDBJ databases">
        <authorList>
            <person name="Schikora-Tamarit M.A."/>
        </authorList>
    </citation>
    <scope>NUCLEOTIDE SEQUENCE</scope>
    <source>
        <strain evidence="7">CBS6075</strain>
    </source>
</reference>
<feature type="compositionally biased region" description="Acidic residues" evidence="5">
    <location>
        <begin position="244"/>
        <end position="256"/>
    </location>
</feature>
<sequence length="273" mass="31268">MSSTLPTGFLHLPISSVLTTWIIIVPLVVSILEWKPMFILSYDPFVSKWAQYWRFVLFQLQFQNESQVMLCVTLIVFSFKNLERVFGSIKYLRIVCLLFLYNMVAITLLTWSAYTLLGINIFVPAGPFGMVFGLLYAHWKYTPILYKFELNFGGLIKIRSSNEDFKLVFTNDFLTSLLAFQLLISEGLISSVIVSVVGYFIGSLLFNGLLPGLNARISLMELVYNKITAKKSRTTTTRERTTVDEDEQADQSDEREDTPARTLSAQILDTFRR</sequence>
<reference evidence="7" key="1">
    <citation type="journal article" date="2021" name="Open Biol.">
        <title>Shared evolutionary footprints suggest mitochondrial oxidative damage underlies multiple complex I losses in fungi.</title>
        <authorList>
            <person name="Schikora-Tamarit M.A."/>
            <person name="Marcet-Houben M."/>
            <person name="Nosek J."/>
            <person name="Gabaldon T."/>
        </authorList>
    </citation>
    <scope>NUCLEOTIDE SEQUENCE</scope>
    <source>
        <strain evidence="7">CBS6075</strain>
    </source>
</reference>
<evidence type="ECO:0000256" key="3">
    <source>
        <dbReference type="ARBA" id="ARBA00022989"/>
    </source>
</evidence>
<dbReference type="GO" id="GO:0004252">
    <property type="term" value="F:serine-type endopeptidase activity"/>
    <property type="evidence" value="ECO:0007669"/>
    <property type="project" value="TreeGrafter"/>
</dbReference>
<dbReference type="PANTHER" id="PTHR43066">
    <property type="entry name" value="RHOMBOID-RELATED PROTEIN"/>
    <property type="match status" value="1"/>
</dbReference>
<feature type="transmembrane region" description="Helical" evidence="6">
    <location>
        <begin position="165"/>
        <end position="183"/>
    </location>
</feature>
<evidence type="ECO:0000313" key="8">
    <source>
        <dbReference type="Proteomes" id="UP000769157"/>
    </source>
</evidence>
<organism evidence="7 8">
    <name type="scientific">Ogataea philodendri</name>
    <dbReference type="NCBI Taxonomy" id="1378263"/>
    <lineage>
        <taxon>Eukaryota</taxon>
        <taxon>Fungi</taxon>
        <taxon>Dikarya</taxon>
        <taxon>Ascomycota</taxon>
        <taxon>Saccharomycotina</taxon>
        <taxon>Pichiomycetes</taxon>
        <taxon>Pichiales</taxon>
        <taxon>Pichiaceae</taxon>
        <taxon>Ogataea</taxon>
    </lineage>
</organism>
<name>A0A9P8SZL6_9ASCO</name>
<evidence type="ECO:0000256" key="1">
    <source>
        <dbReference type="ARBA" id="ARBA00004141"/>
    </source>
</evidence>
<dbReference type="RefSeq" id="XP_046058244.1">
    <property type="nucleotide sequence ID" value="XM_046208489.1"/>
</dbReference>
<protein>
    <submittedName>
        <fullName evidence="7">Uncharacterized protein</fullName>
    </submittedName>
</protein>
<dbReference type="EMBL" id="JAEUBE010000504">
    <property type="protein sequence ID" value="KAH3660541.1"/>
    <property type="molecule type" value="Genomic_DNA"/>
</dbReference>
<feature type="region of interest" description="Disordered" evidence="5">
    <location>
        <begin position="234"/>
        <end position="261"/>
    </location>
</feature>
<keyword evidence="3 6" id="KW-1133">Transmembrane helix</keyword>
<feature type="transmembrane region" description="Helical" evidence="6">
    <location>
        <begin position="117"/>
        <end position="137"/>
    </location>
</feature>
<dbReference type="PANTHER" id="PTHR43066:SF21">
    <property type="entry name" value="UBIQUITIN-ASSOCIATED DOMAIN-CONTAINING PROTEIN 2"/>
    <property type="match status" value="1"/>
</dbReference>
<feature type="transmembrane region" description="Helical" evidence="6">
    <location>
        <begin position="91"/>
        <end position="111"/>
    </location>
</feature>
<dbReference type="AlphaFoldDB" id="A0A9P8SZL6"/>
<comment type="caution">
    <text evidence="7">The sequence shown here is derived from an EMBL/GenBank/DDBJ whole genome shotgun (WGS) entry which is preliminary data.</text>
</comment>
<dbReference type="GO" id="GO:0016020">
    <property type="term" value="C:membrane"/>
    <property type="evidence" value="ECO:0007669"/>
    <property type="project" value="UniProtKB-SubCell"/>
</dbReference>
<dbReference type="InterPro" id="IPR035952">
    <property type="entry name" value="Rhomboid-like_sf"/>
</dbReference>
<evidence type="ECO:0000256" key="4">
    <source>
        <dbReference type="ARBA" id="ARBA00023136"/>
    </source>
</evidence>
<evidence type="ECO:0000313" key="7">
    <source>
        <dbReference type="EMBL" id="KAH3660541.1"/>
    </source>
</evidence>
<evidence type="ECO:0000256" key="5">
    <source>
        <dbReference type="SAM" id="MobiDB-lite"/>
    </source>
</evidence>